<organism evidence="2 3">
    <name type="scientific">Microvirga brassicacearum</name>
    <dbReference type="NCBI Taxonomy" id="2580413"/>
    <lineage>
        <taxon>Bacteria</taxon>
        <taxon>Pseudomonadati</taxon>
        <taxon>Pseudomonadota</taxon>
        <taxon>Alphaproteobacteria</taxon>
        <taxon>Hyphomicrobiales</taxon>
        <taxon>Methylobacteriaceae</taxon>
        <taxon>Microvirga</taxon>
    </lineage>
</organism>
<dbReference type="RefSeq" id="WP_150949572.1">
    <property type="nucleotide sequence ID" value="NZ_VCMV01000073.1"/>
</dbReference>
<keyword evidence="3" id="KW-1185">Reference proteome</keyword>
<feature type="non-terminal residue" evidence="2">
    <location>
        <position position="75"/>
    </location>
</feature>
<dbReference type="Pfam" id="PF17963">
    <property type="entry name" value="Big_9"/>
    <property type="match status" value="1"/>
</dbReference>
<dbReference type="AlphaFoldDB" id="A0A5N3P3T3"/>
<sequence length="75" mass="7619">VNWTNATVVNPKNGTLSSGSDSASVTYTPKAGFVGTDTFDYTLTDSTGHSSTATVTITVKSADTAPIPVPTPTPT</sequence>
<evidence type="ECO:0000313" key="3">
    <source>
        <dbReference type="Proteomes" id="UP000325684"/>
    </source>
</evidence>
<evidence type="ECO:0000313" key="2">
    <source>
        <dbReference type="EMBL" id="KAB0264379.1"/>
    </source>
</evidence>
<feature type="region of interest" description="Disordered" evidence="1">
    <location>
        <begin position="1"/>
        <end position="23"/>
    </location>
</feature>
<reference evidence="2 3" key="1">
    <citation type="journal article" date="2019" name="Microorganisms">
        <title>Genome Insights into the Novel Species Microvirga brassicacearum, a Rapeseed Endophyte with Biotechnological Potential.</title>
        <authorList>
            <person name="Jimenez-Gomez A."/>
            <person name="Saati-Santamaria Z."/>
            <person name="Igual J.M."/>
            <person name="Rivas R."/>
            <person name="Mateos P.F."/>
            <person name="Garcia-Fraile P."/>
        </authorList>
    </citation>
    <scope>NUCLEOTIDE SEQUENCE [LARGE SCALE GENOMIC DNA]</scope>
    <source>
        <strain evidence="2 3">CDVBN77</strain>
    </source>
</reference>
<gene>
    <name evidence="2" type="ORF">FEZ63_23375</name>
</gene>
<proteinExistence type="predicted"/>
<dbReference type="Proteomes" id="UP000325684">
    <property type="component" value="Unassembled WGS sequence"/>
</dbReference>
<evidence type="ECO:0008006" key="4">
    <source>
        <dbReference type="Google" id="ProtNLM"/>
    </source>
</evidence>
<comment type="caution">
    <text evidence="2">The sequence shown here is derived from an EMBL/GenBank/DDBJ whole genome shotgun (WGS) entry which is preliminary data.</text>
</comment>
<feature type="non-terminal residue" evidence="2">
    <location>
        <position position="1"/>
    </location>
</feature>
<protein>
    <recommendedName>
        <fullName evidence="4">Tandem-95 repeat protein</fullName>
    </recommendedName>
</protein>
<dbReference type="EMBL" id="VCMV01000073">
    <property type="protein sequence ID" value="KAB0264379.1"/>
    <property type="molecule type" value="Genomic_DNA"/>
</dbReference>
<accession>A0A5N3P3T3</accession>
<name>A0A5N3P3T3_9HYPH</name>
<evidence type="ECO:0000256" key="1">
    <source>
        <dbReference type="SAM" id="MobiDB-lite"/>
    </source>
</evidence>
<dbReference type="Gene3D" id="2.60.40.3440">
    <property type="match status" value="1"/>
</dbReference>